<evidence type="ECO:0000313" key="2">
    <source>
        <dbReference type="Proteomes" id="UP001638806"/>
    </source>
</evidence>
<accession>A0ACC4E249</accession>
<comment type="caution">
    <text evidence="1">The sequence shown here is derived from an EMBL/GenBank/DDBJ whole genome shotgun (WGS) entry which is preliminary data.</text>
</comment>
<protein>
    <submittedName>
        <fullName evidence="1">Uncharacterized protein</fullName>
    </submittedName>
</protein>
<dbReference type="EMBL" id="JBGNUJ010000003">
    <property type="protein sequence ID" value="KAL3962298.1"/>
    <property type="molecule type" value="Genomic_DNA"/>
</dbReference>
<gene>
    <name evidence="1" type="ORF">ACCO45_003821</name>
</gene>
<evidence type="ECO:0000313" key="1">
    <source>
        <dbReference type="EMBL" id="KAL3962298.1"/>
    </source>
</evidence>
<proteinExistence type="predicted"/>
<reference evidence="1" key="1">
    <citation type="submission" date="2024-12" db="EMBL/GenBank/DDBJ databases">
        <title>Comparative genomics and development of molecular markers within Purpureocillium lilacinum and among Purpureocillium species.</title>
        <authorList>
            <person name="Yeh Z.-Y."/>
            <person name="Ni N.-T."/>
            <person name="Lo P.-H."/>
            <person name="Mushyakhwo K."/>
            <person name="Lin C.-F."/>
            <person name="Nai Y.-S."/>
        </authorList>
    </citation>
    <scope>NUCLEOTIDE SEQUENCE</scope>
    <source>
        <strain evidence="1">NCHU-NPUST-175</strain>
    </source>
</reference>
<name>A0ACC4E249_PURLI</name>
<dbReference type="Proteomes" id="UP001638806">
    <property type="component" value="Unassembled WGS sequence"/>
</dbReference>
<organism evidence="1 2">
    <name type="scientific">Purpureocillium lilacinum</name>
    <name type="common">Paecilomyces lilacinus</name>
    <dbReference type="NCBI Taxonomy" id="33203"/>
    <lineage>
        <taxon>Eukaryota</taxon>
        <taxon>Fungi</taxon>
        <taxon>Dikarya</taxon>
        <taxon>Ascomycota</taxon>
        <taxon>Pezizomycotina</taxon>
        <taxon>Sordariomycetes</taxon>
        <taxon>Hypocreomycetidae</taxon>
        <taxon>Hypocreales</taxon>
        <taxon>Ophiocordycipitaceae</taxon>
        <taxon>Purpureocillium</taxon>
    </lineage>
</organism>
<keyword evidence="2" id="KW-1185">Reference proteome</keyword>
<sequence length="224" mass="24278">MPSDQGAQTGIILTTALATFVTGWLFGVFTTRGYLISPGLAEERRRFHRDPVESDESDVDEDDTLLDHAPNWANGVQADRRQGLRVGAGAAAAAPGIVDNGEECKLVLVVRTDLGMTKGAQNRRAVLPRHPRLLQGPLARRPDSPQRKVLSRWEKLGQAKIAVQVKGQDEMLELRRRARALGLTAEVIQDAGRTQIEAGSMTVLGVGPAPKSLVDQVTGHLKLL</sequence>